<sequence length="663" mass="71680">MAGRSTGGEGAKADKAGGGGSNANANGGGGQAQPHTPNSTSERIYSAKQLTDALKSGLAAVKDQLQVLAILDGTALSWPGVGQAVDDMEFLTDMTSQTTNKLEADKKGLQAQLDEANGEVVTLRESLASASAQRDDVQRQLNASSKELRDTRSSLDETRRELQQTKQEVWALEKQRADLASELDRTKQEMDFLEGECSSLRTTNSEQSSQITSLKEDLAARRSDVGHLKQMSAELKQSVEHLKGQLESTQEALTGAQTNLQHVRSEKQHYEKESGRLAEEAARLGAELERASREVTRLKEWTDVIKKVEADKLREEQAAHGRSRAAAEAAAAEAEKREALLAADVKGRAEQLAARVNELELQRKSNALLQLQIKDLQKQLGLAQGERNAAAAARDEQRAAAGKLQAEIQRMKLEWAAKEQERTVAEGAVREAAAADRARLKAQLEEAVKETALARTMAEGWQRDVREARARIGEEQAKFAALAKELEAARAQLSDGRVENVRTGAVAETAAAGLRQQLAAKEEELRRVRYEGASAQKQLEKAIERLQREVDASATEIARLKAGEDALFTRLPPVARAATIQEDLEALRRALRERIANAGGYSHTDHHQPSHYGLATAPAVAGGGGGGGTSLPALQTGSPQSQGRAPPPGAPPERPPHLRNKTR</sequence>
<name>A0A835SIH9_CHLIN</name>
<evidence type="ECO:0000313" key="4">
    <source>
        <dbReference type="EMBL" id="KAG2427792.1"/>
    </source>
</evidence>
<dbReference type="OrthoDB" id="542798at2759"/>
<organism evidence="4 5">
    <name type="scientific">Chlamydomonas incerta</name>
    <dbReference type="NCBI Taxonomy" id="51695"/>
    <lineage>
        <taxon>Eukaryota</taxon>
        <taxon>Viridiplantae</taxon>
        <taxon>Chlorophyta</taxon>
        <taxon>core chlorophytes</taxon>
        <taxon>Chlorophyceae</taxon>
        <taxon>CS clade</taxon>
        <taxon>Chlamydomonadales</taxon>
        <taxon>Chlamydomonadaceae</taxon>
        <taxon>Chlamydomonas</taxon>
    </lineage>
</organism>
<dbReference type="AlphaFoldDB" id="A0A835SIH9"/>
<feature type="coiled-coil region" evidence="2">
    <location>
        <begin position="342"/>
        <end position="563"/>
    </location>
</feature>
<feature type="compositionally biased region" description="Polar residues" evidence="3">
    <location>
        <begin position="33"/>
        <end position="43"/>
    </location>
</feature>
<accession>A0A835SIH9</accession>
<dbReference type="InterPro" id="IPR051952">
    <property type="entry name" value="Golgi-autophagy_related"/>
</dbReference>
<evidence type="ECO:0000256" key="3">
    <source>
        <dbReference type="SAM" id="MobiDB-lite"/>
    </source>
</evidence>
<protein>
    <submittedName>
        <fullName evidence="4">Uncharacterized protein</fullName>
    </submittedName>
</protein>
<dbReference type="Proteomes" id="UP000650467">
    <property type="component" value="Unassembled WGS sequence"/>
</dbReference>
<feature type="coiled-coil region" evidence="2">
    <location>
        <begin position="232"/>
        <end position="294"/>
    </location>
</feature>
<gene>
    <name evidence="4" type="ORF">HXX76_012117</name>
</gene>
<proteinExistence type="predicted"/>
<feature type="compositionally biased region" description="Gly residues" evidence="3">
    <location>
        <begin position="1"/>
        <end position="31"/>
    </location>
</feature>
<keyword evidence="5" id="KW-1185">Reference proteome</keyword>
<comment type="caution">
    <text evidence="4">The sequence shown here is derived from an EMBL/GenBank/DDBJ whole genome shotgun (WGS) entry which is preliminary data.</text>
</comment>
<reference evidence="4" key="1">
    <citation type="journal article" date="2020" name="bioRxiv">
        <title>Comparative genomics of Chlamydomonas.</title>
        <authorList>
            <person name="Craig R.J."/>
            <person name="Hasan A.R."/>
            <person name="Ness R.W."/>
            <person name="Keightley P.D."/>
        </authorList>
    </citation>
    <scope>NUCLEOTIDE SEQUENCE</scope>
    <source>
        <strain evidence="4">SAG 7.73</strain>
    </source>
</reference>
<feature type="region of interest" description="Disordered" evidence="3">
    <location>
        <begin position="131"/>
        <end position="160"/>
    </location>
</feature>
<dbReference type="PANTHER" id="PTHR23157:SF25">
    <property type="entry name" value="GRIP AND COILED-COIL DOMAIN-CONTAINING PROTEIN 1"/>
    <property type="match status" value="1"/>
</dbReference>
<dbReference type="EMBL" id="JAEHOC010000038">
    <property type="protein sequence ID" value="KAG2427792.1"/>
    <property type="molecule type" value="Genomic_DNA"/>
</dbReference>
<keyword evidence="2" id="KW-0175">Coiled coil</keyword>
<evidence type="ECO:0000256" key="2">
    <source>
        <dbReference type="SAM" id="Coils"/>
    </source>
</evidence>
<feature type="compositionally biased region" description="Basic and acidic residues" evidence="3">
    <location>
        <begin position="146"/>
        <end position="160"/>
    </location>
</feature>
<dbReference type="Gene3D" id="1.10.287.1490">
    <property type="match status" value="1"/>
</dbReference>
<feature type="region of interest" description="Disordered" evidence="3">
    <location>
        <begin position="1"/>
        <end position="43"/>
    </location>
</feature>
<feature type="region of interest" description="Disordered" evidence="3">
    <location>
        <begin position="600"/>
        <end position="663"/>
    </location>
</feature>
<comment type="subcellular location">
    <subcellularLocation>
        <location evidence="1">Endomembrane system</location>
        <topology evidence="1">Peripheral membrane protein</topology>
    </subcellularLocation>
</comment>
<dbReference type="GO" id="GO:0005794">
    <property type="term" value="C:Golgi apparatus"/>
    <property type="evidence" value="ECO:0007669"/>
    <property type="project" value="TreeGrafter"/>
</dbReference>
<evidence type="ECO:0000313" key="5">
    <source>
        <dbReference type="Proteomes" id="UP000650467"/>
    </source>
</evidence>
<dbReference type="PANTHER" id="PTHR23157">
    <property type="entry name" value="GRIP AND COILED-COIL DOMAIN-CONTAINING PROTEIN 1"/>
    <property type="match status" value="1"/>
</dbReference>
<evidence type="ECO:0000256" key="1">
    <source>
        <dbReference type="ARBA" id="ARBA00004184"/>
    </source>
</evidence>